<keyword evidence="4" id="KW-1185">Reference proteome</keyword>
<organism evidence="3 4">
    <name type="scientific">Hymenolepis diminuta</name>
    <name type="common">Rat tapeworm</name>
    <dbReference type="NCBI Taxonomy" id="6216"/>
    <lineage>
        <taxon>Eukaryota</taxon>
        <taxon>Metazoa</taxon>
        <taxon>Spiralia</taxon>
        <taxon>Lophotrochozoa</taxon>
        <taxon>Platyhelminthes</taxon>
        <taxon>Cestoda</taxon>
        <taxon>Eucestoda</taxon>
        <taxon>Cyclophyllidea</taxon>
        <taxon>Hymenolepididae</taxon>
        <taxon>Hymenolepis</taxon>
    </lineage>
</organism>
<dbReference type="PANTHER" id="PTHR31840:SF1">
    <property type="entry name" value="COILED-COIL DOMAIN-CONTAINING PROTEIN 97"/>
    <property type="match status" value="1"/>
</dbReference>
<dbReference type="Proteomes" id="UP000321570">
    <property type="component" value="Unassembled WGS sequence"/>
</dbReference>
<dbReference type="InterPro" id="IPR018613">
    <property type="entry name" value="Ccdc97-like"/>
</dbReference>
<evidence type="ECO:0000313" key="4">
    <source>
        <dbReference type="Proteomes" id="UP000321570"/>
    </source>
</evidence>
<dbReference type="EMBL" id="CABIJS010000708">
    <property type="protein sequence ID" value="VUZ56814.1"/>
    <property type="molecule type" value="Genomic_DNA"/>
</dbReference>
<sequence>MTVELNEPEEVMLKRLAAIEVGPHFRHQTRDEPPLSQEEKMRIASDLLRRNPGEFLARYHRFLSWPDDAICFSGLWDDYTVSYYLKEVVGIVKPTKSVRKSYSDEDSGDSNTQENLRRRQELQIKNRRLVALRRMAAEAEADPTEGFFSHEAMRERDPVLWERMVGRHLTNAQRRSLLGHQYESFSGMLLSQLLESEEMSERRPDEEDEESSDEEIMDKEQWRAGKKGTAEKHERARQEFRELMYSRFLAGNDSAVDYEAIDNDVTLDDELEERGRDAEESYFDSESPAPAPSLEISNEETMDILVASKK</sequence>
<feature type="compositionally biased region" description="Basic and acidic residues" evidence="1">
    <location>
        <begin position="218"/>
        <end position="235"/>
    </location>
</feature>
<protein>
    <recommendedName>
        <fullName evidence="2">CCD97-like C-terminal domain-containing protein</fullName>
    </recommendedName>
</protein>
<proteinExistence type="predicted"/>
<feature type="region of interest" description="Disordered" evidence="1">
    <location>
        <begin position="99"/>
        <end position="120"/>
    </location>
</feature>
<feature type="domain" description="CCD97-like C-terminal" evidence="2">
    <location>
        <begin position="207"/>
        <end position="286"/>
    </location>
</feature>
<feature type="compositionally biased region" description="Acidic residues" evidence="1">
    <location>
        <begin position="206"/>
        <end position="217"/>
    </location>
</feature>
<name>A0A564ZDB9_HYMDI</name>
<dbReference type="AlphaFoldDB" id="A0A564ZDB9"/>
<evidence type="ECO:0000259" key="2">
    <source>
        <dbReference type="Pfam" id="PF09747"/>
    </source>
</evidence>
<feature type="region of interest" description="Disordered" evidence="1">
    <location>
        <begin position="195"/>
        <end position="235"/>
    </location>
</feature>
<dbReference type="InterPro" id="IPR040233">
    <property type="entry name" value="CCD97-like_C"/>
</dbReference>
<accession>A0A564ZDB9</accession>
<evidence type="ECO:0000256" key="1">
    <source>
        <dbReference type="SAM" id="MobiDB-lite"/>
    </source>
</evidence>
<gene>
    <name evidence="3" type="ORF">WMSIL1_LOCUS14339</name>
</gene>
<feature type="region of interest" description="Disordered" evidence="1">
    <location>
        <begin position="267"/>
        <end position="310"/>
    </location>
</feature>
<evidence type="ECO:0000313" key="3">
    <source>
        <dbReference type="EMBL" id="VUZ56814.1"/>
    </source>
</evidence>
<dbReference type="PANTHER" id="PTHR31840">
    <property type="entry name" value="COILED-COIL DOMAIN-CONTAINING PROTEIN 97"/>
    <property type="match status" value="1"/>
</dbReference>
<reference evidence="3 4" key="1">
    <citation type="submission" date="2019-07" db="EMBL/GenBank/DDBJ databases">
        <authorList>
            <person name="Jastrzebski P J."/>
            <person name="Paukszto L."/>
            <person name="Jastrzebski P J."/>
        </authorList>
    </citation>
    <scope>NUCLEOTIDE SEQUENCE [LARGE SCALE GENOMIC DNA]</scope>
    <source>
        <strain evidence="3 4">WMS-il1</strain>
    </source>
</reference>
<dbReference type="Pfam" id="PF09747">
    <property type="entry name" value="CCD97-like_C"/>
    <property type="match status" value="1"/>
</dbReference>